<dbReference type="Pfam" id="PF01451">
    <property type="entry name" value="LMWPc"/>
    <property type="match status" value="1"/>
</dbReference>
<dbReference type="InterPro" id="IPR023485">
    <property type="entry name" value="Ptyr_pPase"/>
</dbReference>
<dbReference type="InterPro" id="IPR036388">
    <property type="entry name" value="WH-like_DNA-bd_sf"/>
</dbReference>
<dbReference type="InterPro" id="IPR001845">
    <property type="entry name" value="HTH_ArsR_DNA-bd_dom"/>
</dbReference>
<dbReference type="GO" id="GO:0003700">
    <property type="term" value="F:DNA-binding transcription factor activity"/>
    <property type="evidence" value="ECO:0007669"/>
    <property type="project" value="InterPro"/>
</dbReference>
<dbReference type="NCBIfam" id="NF033788">
    <property type="entry name" value="HTH_metalloreg"/>
    <property type="match status" value="1"/>
</dbReference>
<protein>
    <submittedName>
        <fullName evidence="3">ArsR family transcriptional regulator</fullName>
    </submittedName>
</protein>
<reference evidence="3 4" key="1">
    <citation type="submission" date="2019-03" db="EMBL/GenBank/DDBJ databases">
        <title>Genomic Encyclopedia of Type Strains, Phase IV (KMG-IV): sequencing the most valuable type-strain genomes for metagenomic binning, comparative biology and taxonomic classification.</title>
        <authorList>
            <person name="Goeker M."/>
        </authorList>
    </citation>
    <scope>NUCLEOTIDE SEQUENCE [LARGE SCALE GENOMIC DNA]</scope>
    <source>
        <strain evidence="3 4">DSM 21153</strain>
    </source>
</reference>
<dbReference type="InterPro" id="IPR036390">
    <property type="entry name" value="WH_DNA-bd_sf"/>
</dbReference>
<dbReference type="SUPFAM" id="SSF52788">
    <property type="entry name" value="Phosphotyrosine protein phosphatases I"/>
    <property type="match status" value="1"/>
</dbReference>
<gene>
    <name evidence="3" type="ORF">EV216_101165</name>
</gene>
<organism evidence="3 4">
    <name type="scientific">Rhodovulum steppense</name>
    <dbReference type="NCBI Taxonomy" id="540251"/>
    <lineage>
        <taxon>Bacteria</taxon>
        <taxon>Pseudomonadati</taxon>
        <taxon>Pseudomonadota</taxon>
        <taxon>Alphaproteobacteria</taxon>
        <taxon>Rhodobacterales</taxon>
        <taxon>Paracoccaceae</taxon>
        <taxon>Rhodovulum</taxon>
    </lineage>
</organism>
<evidence type="ECO:0000313" key="3">
    <source>
        <dbReference type="EMBL" id="TCM88152.1"/>
    </source>
</evidence>
<evidence type="ECO:0000313" key="4">
    <source>
        <dbReference type="Proteomes" id="UP000295277"/>
    </source>
</evidence>
<dbReference type="SUPFAM" id="SSF46785">
    <property type="entry name" value="Winged helix' DNA-binding domain"/>
    <property type="match status" value="1"/>
</dbReference>
<dbReference type="Proteomes" id="UP000295277">
    <property type="component" value="Unassembled WGS sequence"/>
</dbReference>
<dbReference type="GO" id="GO:0046685">
    <property type="term" value="P:response to arsenic-containing substance"/>
    <property type="evidence" value="ECO:0007669"/>
    <property type="project" value="UniProtKB-KW"/>
</dbReference>
<comment type="caution">
    <text evidence="3">The sequence shown here is derived from an EMBL/GenBank/DDBJ whole genome shotgun (WGS) entry which is preliminary data.</text>
</comment>
<accession>A0A4R1Z389</accession>
<proteinExistence type="predicted"/>
<evidence type="ECO:0000259" key="2">
    <source>
        <dbReference type="PROSITE" id="PS50987"/>
    </source>
</evidence>
<dbReference type="Pfam" id="PF12840">
    <property type="entry name" value="HTH_20"/>
    <property type="match status" value="1"/>
</dbReference>
<dbReference type="AlphaFoldDB" id="A0A4R1Z389"/>
<dbReference type="InterPro" id="IPR011991">
    <property type="entry name" value="ArsR-like_HTH"/>
</dbReference>
<dbReference type="RefSeq" id="WP_132693158.1">
    <property type="nucleotide sequence ID" value="NZ_SLVM01000001.1"/>
</dbReference>
<dbReference type="OrthoDB" id="9793058at2"/>
<dbReference type="EMBL" id="SLVM01000001">
    <property type="protein sequence ID" value="TCM88152.1"/>
    <property type="molecule type" value="Genomic_DNA"/>
</dbReference>
<dbReference type="SMART" id="SM00418">
    <property type="entry name" value="HTH_ARSR"/>
    <property type="match status" value="1"/>
</dbReference>
<feature type="domain" description="HTH arsR-type" evidence="2">
    <location>
        <begin position="1"/>
        <end position="94"/>
    </location>
</feature>
<dbReference type="PROSITE" id="PS50987">
    <property type="entry name" value="HTH_ARSR_2"/>
    <property type="match status" value="1"/>
</dbReference>
<dbReference type="PANTHER" id="PTHR43428:SF1">
    <property type="entry name" value="ARSENATE REDUCTASE"/>
    <property type="match status" value="1"/>
</dbReference>
<dbReference type="CDD" id="cd00090">
    <property type="entry name" value="HTH_ARSR"/>
    <property type="match status" value="1"/>
</dbReference>
<dbReference type="PANTHER" id="PTHR43428">
    <property type="entry name" value="ARSENATE REDUCTASE"/>
    <property type="match status" value="1"/>
</dbReference>
<dbReference type="Gene3D" id="3.40.50.2300">
    <property type="match status" value="1"/>
</dbReference>
<dbReference type="CDD" id="cd16345">
    <property type="entry name" value="LMWP_ArsC"/>
    <property type="match status" value="1"/>
</dbReference>
<sequence length="281" mass="30771">MEEKIPVRLAALAHPHRLAIFRLLTRRYPDRVAAGEIAEALGLKPSTLSAYLASLMRARLVTQTREGTSLRYAINVTEVRHTFDYLFLDCCRGRPDLCSPMASPLQTEAAPMADRKYNVLFICTGNSARSIFAESILRKEAGDRFTAFSAGTIPNSELNPFAVKVLTDKGHDVSVLRAKNVAEFIGPGAPHLDFVFTVCDQAANEECPSWEGQPVTAHWGMPDPVKAEGTDAQKSLAFQHAYGALRNRIVTFAALPFATLDRVALQKAVDDIARDVAGLSE</sequence>
<keyword evidence="4" id="KW-1185">Reference proteome</keyword>
<dbReference type="InterPro" id="IPR036196">
    <property type="entry name" value="Ptyr_pPase_sf"/>
</dbReference>
<dbReference type="Gene3D" id="1.10.10.10">
    <property type="entry name" value="Winged helix-like DNA-binding domain superfamily/Winged helix DNA-binding domain"/>
    <property type="match status" value="1"/>
</dbReference>
<dbReference type="SMART" id="SM00226">
    <property type="entry name" value="LMWPc"/>
    <property type="match status" value="1"/>
</dbReference>
<name>A0A4R1Z389_9RHOB</name>
<keyword evidence="1" id="KW-0059">Arsenical resistance</keyword>
<evidence type="ECO:0000256" key="1">
    <source>
        <dbReference type="ARBA" id="ARBA00022849"/>
    </source>
</evidence>